<name>A0A225WAB3_9STRA</name>
<comment type="caution">
    <text evidence="1">The sequence shown here is derived from an EMBL/GenBank/DDBJ whole genome shotgun (WGS) entry which is preliminary data.</text>
</comment>
<accession>A0A225WAB3</accession>
<keyword evidence="2" id="KW-1185">Reference proteome</keyword>
<dbReference type="AlphaFoldDB" id="A0A225WAB3"/>
<evidence type="ECO:0000313" key="2">
    <source>
        <dbReference type="Proteomes" id="UP000198211"/>
    </source>
</evidence>
<organism evidence="1 2">
    <name type="scientific">Phytophthora megakarya</name>
    <dbReference type="NCBI Taxonomy" id="4795"/>
    <lineage>
        <taxon>Eukaryota</taxon>
        <taxon>Sar</taxon>
        <taxon>Stramenopiles</taxon>
        <taxon>Oomycota</taxon>
        <taxon>Peronosporomycetes</taxon>
        <taxon>Peronosporales</taxon>
        <taxon>Peronosporaceae</taxon>
        <taxon>Phytophthora</taxon>
    </lineage>
</organism>
<protein>
    <submittedName>
        <fullName evidence="1">Uncharacterized protein</fullName>
    </submittedName>
</protein>
<gene>
    <name evidence="1" type="ORF">PHMEG_00011939</name>
</gene>
<evidence type="ECO:0000313" key="1">
    <source>
        <dbReference type="EMBL" id="OWZ14565.1"/>
    </source>
</evidence>
<sequence length="151" mass="17295">MPFPIWRWKIYSGSGAYCTTNNPCEVFNTSMKRYTQRKYGTAKKTVVRVMYLLKWCVRREHHWGIPGNFWVVSLNWLSAHVPITKMLSCKYIICAHAAYDLSVLGGKRLSSLSAHVPTTKMLSCKYIICTHAAYDLSVLGGKRLSYAIQRP</sequence>
<dbReference type="EMBL" id="NBNE01001309">
    <property type="protein sequence ID" value="OWZ14565.1"/>
    <property type="molecule type" value="Genomic_DNA"/>
</dbReference>
<reference evidence="2" key="1">
    <citation type="submission" date="2017-03" db="EMBL/GenBank/DDBJ databases">
        <title>Phytopthora megakarya and P. palmivora, two closely related causual agents of cacao black pod achieved similar genome size and gene model numbers by different mechanisms.</title>
        <authorList>
            <person name="Ali S."/>
            <person name="Shao J."/>
            <person name="Larry D.J."/>
            <person name="Kronmiller B."/>
            <person name="Shen D."/>
            <person name="Strem M.D."/>
            <person name="Melnick R.L."/>
            <person name="Guiltinan M.J."/>
            <person name="Tyler B.M."/>
            <person name="Meinhardt L.W."/>
            <person name="Bailey B.A."/>
        </authorList>
    </citation>
    <scope>NUCLEOTIDE SEQUENCE [LARGE SCALE GENOMIC DNA]</scope>
    <source>
        <strain evidence="2">zdho120</strain>
    </source>
</reference>
<proteinExistence type="predicted"/>
<dbReference type="Proteomes" id="UP000198211">
    <property type="component" value="Unassembled WGS sequence"/>
</dbReference>